<dbReference type="HOGENOM" id="CLU_107893_1_0_7"/>
<protein>
    <recommendedName>
        <fullName evidence="1">LUD domain-containing protein</fullName>
    </recommendedName>
</protein>
<sequence>MKNTFSVTPKADTPVEKWWALRLAEAAESLQGNNFEVFVAADCHEAGEVFLREILPATGASTVSFGGSMTLAATGIVDAVRQNPSLEVIDTFDKSVSAEEALERRRQALLSDLFLTGTNAVTACGKLVNLDMIGNRVGAINFGPRHVVLFIGRNKLVEDVPAAMDRIKDYASPTNTMRLEKKTPCRMTSHCTDCSSPDRICNVWTITEKSFPKGRIRVVLINEDCGL</sequence>
<dbReference type="PANTHER" id="PTHR36179:SF2">
    <property type="entry name" value="LUD DOMAIN-CONTAINING PROTEIN"/>
    <property type="match status" value="1"/>
</dbReference>
<dbReference type="Proteomes" id="UP000002710">
    <property type="component" value="Chromosome"/>
</dbReference>
<dbReference type="PIRSF" id="PIRSF020269">
    <property type="entry name" value="DUF1121"/>
    <property type="match status" value="1"/>
</dbReference>
<dbReference type="EMBL" id="CP000112">
    <property type="protein sequence ID" value="ABB39132.1"/>
    <property type="molecule type" value="Genomic_DNA"/>
</dbReference>
<dbReference type="RefSeq" id="WP_011368209.1">
    <property type="nucleotide sequence ID" value="NC_007519.1"/>
</dbReference>
<dbReference type="STRING" id="207559.Dde_2335"/>
<dbReference type="AlphaFoldDB" id="Q30YW4"/>
<evidence type="ECO:0000259" key="1">
    <source>
        <dbReference type="Pfam" id="PF02589"/>
    </source>
</evidence>
<evidence type="ECO:0000313" key="3">
    <source>
        <dbReference type="Proteomes" id="UP000002710"/>
    </source>
</evidence>
<evidence type="ECO:0000313" key="2">
    <source>
        <dbReference type="EMBL" id="ABB39132.1"/>
    </source>
</evidence>
<accession>Q30YW4</accession>
<dbReference type="eggNOG" id="COG1139">
    <property type="taxonomic scope" value="Bacteria"/>
</dbReference>
<proteinExistence type="predicted"/>
<dbReference type="KEGG" id="dde:Dde_2335"/>
<name>Q30YW4_OLEA2</name>
<dbReference type="PANTHER" id="PTHR36179">
    <property type="entry name" value="LUD_DOM DOMAIN-CONTAINING PROTEIN"/>
    <property type="match status" value="1"/>
</dbReference>
<dbReference type="Pfam" id="PF02589">
    <property type="entry name" value="LUD_dom"/>
    <property type="match status" value="1"/>
</dbReference>
<keyword evidence="3" id="KW-1185">Reference proteome</keyword>
<dbReference type="InterPro" id="IPR009501">
    <property type="entry name" value="UCP020269"/>
</dbReference>
<feature type="domain" description="LUD" evidence="1">
    <location>
        <begin position="24"/>
        <end position="221"/>
    </location>
</feature>
<organism evidence="2 3">
    <name type="scientific">Oleidesulfovibrio alaskensis (strain ATCC BAA-1058 / DSM 17464 / G20)</name>
    <name type="common">Desulfovibrio alaskensis</name>
    <dbReference type="NCBI Taxonomy" id="207559"/>
    <lineage>
        <taxon>Bacteria</taxon>
        <taxon>Pseudomonadati</taxon>
        <taxon>Thermodesulfobacteriota</taxon>
        <taxon>Desulfovibrionia</taxon>
        <taxon>Desulfovibrionales</taxon>
        <taxon>Desulfovibrionaceae</taxon>
        <taxon>Oleidesulfovibrio</taxon>
    </lineage>
</organism>
<reference evidence="2 3" key="1">
    <citation type="journal article" date="2011" name="J. Bacteriol.">
        <title>Complete genome sequence and updated annotation of Desulfovibrio alaskensis G20.</title>
        <authorList>
            <person name="Hauser L.J."/>
            <person name="Land M.L."/>
            <person name="Brown S.D."/>
            <person name="Larimer F."/>
            <person name="Keller K.L."/>
            <person name="Rapp-Giles B.J."/>
            <person name="Price M.N."/>
            <person name="Lin M."/>
            <person name="Bruce D.C."/>
            <person name="Detter J.C."/>
            <person name="Tapia R."/>
            <person name="Han C.S."/>
            <person name="Goodwin L.A."/>
            <person name="Cheng J.F."/>
            <person name="Pitluck S."/>
            <person name="Copeland A."/>
            <person name="Lucas S."/>
            <person name="Nolan M."/>
            <person name="Lapidus A.L."/>
            <person name="Palumbo A.V."/>
            <person name="Wall J.D."/>
        </authorList>
    </citation>
    <scope>NUCLEOTIDE SEQUENCE [LARGE SCALE GENOMIC DNA]</scope>
    <source>
        <strain evidence="3">ATCC BAA 1058 / DSM 17464 / G20</strain>
    </source>
</reference>
<gene>
    <name evidence="2" type="ordered locus">Dde_2335</name>
</gene>
<dbReference type="InterPro" id="IPR003741">
    <property type="entry name" value="LUD_dom"/>
</dbReference>